<evidence type="ECO:0000313" key="2">
    <source>
        <dbReference type="EMBL" id="BCS97735.1"/>
    </source>
</evidence>
<evidence type="ECO:0008006" key="4">
    <source>
        <dbReference type="Google" id="ProtNLM"/>
    </source>
</evidence>
<feature type="region of interest" description="Disordered" evidence="1">
    <location>
        <begin position="35"/>
        <end position="59"/>
    </location>
</feature>
<evidence type="ECO:0000313" key="3">
    <source>
        <dbReference type="Proteomes" id="UP001320148"/>
    </source>
</evidence>
<evidence type="ECO:0000256" key="1">
    <source>
        <dbReference type="SAM" id="MobiDB-lite"/>
    </source>
</evidence>
<organism evidence="2 3">
    <name type="scientific">Desulfoluna limicola</name>
    <dbReference type="NCBI Taxonomy" id="2810562"/>
    <lineage>
        <taxon>Bacteria</taxon>
        <taxon>Pseudomonadati</taxon>
        <taxon>Thermodesulfobacteriota</taxon>
        <taxon>Desulfobacteria</taxon>
        <taxon>Desulfobacterales</taxon>
        <taxon>Desulfolunaceae</taxon>
        <taxon>Desulfoluna</taxon>
    </lineage>
</organism>
<dbReference type="EMBL" id="AP024488">
    <property type="protein sequence ID" value="BCS97735.1"/>
    <property type="molecule type" value="Genomic_DNA"/>
</dbReference>
<proteinExistence type="predicted"/>
<feature type="compositionally biased region" description="Basic and acidic residues" evidence="1">
    <location>
        <begin position="35"/>
        <end position="44"/>
    </location>
</feature>
<sequence length="142" mass="15722">MASSKDRLKKQVGVWIDHREAILVSIKGDESTVERFESNAESHYRPSGGNKSGGTSVAQDILKEKSTDERLKHQYHKFYGQVIAKTANANKIFIFGPGEAKRELVGEIGKIKGPHVKIADVRPSDRLTEKEIVAKVGAFFSV</sequence>
<keyword evidence="3" id="KW-1185">Reference proteome</keyword>
<name>A0ABM7PKY1_9BACT</name>
<protein>
    <recommendedName>
        <fullName evidence="4">Host attachment protein</fullName>
    </recommendedName>
</protein>
<accession>A0ABM7PKY1</accession>
<reference evidence="2 3" key="1">
    <citation type="submission" date="2021-02" db="EMBL/GenBank/DDBJ databases">
        <title>Complete genome of Desulfoluna sp. strain ASN36.</title>
        <authorList>
            <person name="Takahashi A."/>
            <person name="Kojima H."/>
            <person name="Fukui M."/>
        </authorList>
    </citation>
    <scope>NUCLEOTIDE SEQUENCE [LARGE SCALE GENOMIC DNA]</scope>
    <source>
        <strain evidence="2 3">ASN36</strain>
    </source>
</reference>
<dbReference type="RefSeq" id="WP_236889134.1">
    <property type="nucleotide sequence ID" value="NZ_AP024488.1"/>
</dbReference>
<gene>
    <name evidence="2" type="ORF">DSLASN_33670</name>
</gene>
<dbReference type="Proteomes" id="UP001320148">
    <property type="component" value="Chromosome"/>
</dbReference>
<dbReference type="SUPFAM" id="SSF53137">
    <property type="entry name" value="Translational machinery components"/>
    <property type="match status" value="1"/>
</dbReference>